<gene>
    <name evidence="8" type="ORF">LOD99_12073</name>
</gene>
<dbReference type="InterPro" id="IPR001279">
    <property type="entry name" value="Metallo-B-lactamas"/>
</dbReference>
<dbReference type="Pfam" id="PF10996">
    <property type="entry name" value="Beta-Casp"/>
    <property type="match status" value="1"/>
</dbReference>
<dbReference type="GO" id="GO:0003723">
    <property type="term" value="F:RNA binding"/>
    <property type="evidence" value="ECO:0007669"/>
    <property type="project" value="TreeGrafter"/>
</dbReference>
<keyword evidence="5" id="KW-0539">Nucleus</keyword>
<comment type="subcellular location">
    <subcellularLocation>
        <location evidence="1">Nucleus</location>
    </subcellularLocation>
</comment>
<dbReference type="GO" id="GO:0006398">
    <property type="term" value="P:mRNA 3'-end processing by stem-loop binding and cleavage"/>
    <property type="evidence" value="ECO:0007669"/>
    <property type="project" value="TreeGrafter"/>
</dbReference>
<dbReference type="AlphaFoldDB" id="A0AAV7JIJ9"/>
<dbReference type="Gene3D" id="3.40.50.10890">
    <property type="match status" value="1"/>
</dbReference>
<dbReference type="GO" id="GO:0005847">
    <property type="term" value="C:mRNA cleavage and polyadenylation specificity factor complex"/>
    <property type="evidence" value="ECO:0007669"/>
    <property type="project" value="TreeGrafter"/>
</dbReference>
<organism evidence="8 9">
    <name type="scientific">Oopsacas minuta</name>
    <dbReference type="NCBI Taxonomy" id="111878"/>
    <lineage>
        <taxon>Eukaryota</taxon>
        <taxon>Metazoa</taxon>
        <taxon>Porifera</taxon>
        <taxon>Hexactinellida</taxon>
        <taxon>Hexasterophora</taxon>
        <taxon>Lyssacinosida</taxon>
        <taxon>Leucopsacidae</taxon>
        <taxon>Oopsacas</taxon>
    </lineage>
</organism>
<dbReference type="SUPFAM" id="SSF56281">
    <property type="entry name" value="Metallo-hydrolase/oxidoreductase"/>
    <property type="match status" value="1"/>
</dbReference>
<sequence>MTHPTKAIYRWLLSDYIKVSNISHDDEMLYTDRDLEKSMDKIEVINYHTEIEVNGIKFQCYQAGHVLGAAMFLIEIAGVKIFYTGDFSREEDRHLRAAEEPPYNPDILIMESTYGNSRHEKRETRENRFTTSVHAIVNRGGRCLIPVFALGRAQELLLILDEYWSIHPELHDIPIYYASSLAKKCMSVYQTFLSAMNERINSQTSNPFSFKHIFNKKNFDHFDDIAASVVMASPGMMQSGLSRGLFETWCSDNKNGVIIAGYCVEGTLARQILNEPNDIIASNGKRLPLKLTIEHISFSAHTDIDGSSEFIKLLKPSQIILVHGEPTETLRLKNSLQREFEESDDYCIVLHSPVNTQSIKLSFRGEKMAKVMGRLASNYPKNGSVVSGILVKRGIKHHLMNPLDLSNYTELGIGCVKQQLSISYKGTLQLLTDHLHNLTCSIQCFQTDNKDILIAFNVISITLKDETIVIEWISSATHDLYADAILTVILQISLVPLPIKLTSNVSHSNEDYLFGQFSSKLIFLYSEIYGQTAVTVIRNQSPSIRICVKVDNRSAIIDPINMVVECIDDQFCYQIYNYMKRLHTALLPI</sequence>
<dbReference type="Pfam" id="PF11718">
    <property type="entry name" value="CPSF73-100_C"/>
    <property type="match status" value="1"/>
</dbReference>
<keyword evidence="2" id="KW-0507">mRNA processing</keyword>
<evidence type="ECO:0000256" key="1">
    <source>
        <dbReference type="ARBA" id="ARBA00004123"/>
    </source>
</evidence>
<comment type="caution">
    <text evidence="8">The sequence shown here is derived from an EMBL/GenBank/DDBJ whole genome shotgun (WGS) entry which is preliminary data.</text>
</comment>
<dbReference type="FunFam" id="3.40.50.10890:FF:000001">
    <property type="entry name" value="Cleavage and polyadenylation specificity factor subunit 3"/>
    <property type="match status" value="1"/>
</dbReference>
<feature type="domain" description="Pre-mRNA 3'-end-processing endonuclease polyadenylation factor C-term" evidence="7">
    <location>
        <begin position="382"/>
        <end position="589"/>
    </location>
</feature>
<keyword evidence="9" id="KW-1185">Reference proteome</keyword>
<dbReference type="GO" id="GO:0004534">
    <property type="term" value="F:5'-3' RNA exonuclease activity"/>
    <property type="evidence" value="ECO:0007669"/>
    <property type="project" value="TreeGrafter"/>
</dbReference>
<dbReference type="InterPro" id="IPR036866">
    <property type="entry name" value="RibonucZ/Hydroxyglut_hydro"/>
</dbReference>
<keyword evidence="4" id="KW-0378">Hydrolase</keyword>
<evidence type="ECO:0000259" key="6">
    <source>
        <dbReference type="SMART" id="SM01027"/>
    </source>
</evidence>
<dbReference type="GO" id="GO:0004521">
    <property type="term" value="F:RNA endonuclease activity"/>
    <property type="evidence" value="ECO:0007669"/>
    <property type="project" value="TreeGrafter"/>
</dbReference>
<feature type="domain" description="Beta-Casp" evidence="6">
    <location>
        <begin position="153"/>
        <end position="272"/>
    </location>
</feature>
<evidence type="ECO:0000256" key="2">
    <source>
        <dbReference type="ARBA" id="ARBA00022664"/>
    </source>
</evidence>
<dbReference type="InterPro" id="IPR011108">
    <property type="entry name" value="RMMBL"/>
</dbReference>
<evidence type="ECO:0000313" key="9">
    <source>
        <dbReference type="Proteomes" id="UP001165289"/>
    </source>
</evidence>
<dbReference type="InterPro" id="IPR050698">
    <property type="entry name" value="MBL"/>
</dbReference>
<dbReference type="InterPro" id="IPR021718">
    <property type="entry name" value="CPSF73-100_C"/>
</dbReference>
<dbReference type="EMBL" id="JAKMXF010000332">
    <property type="protein sequence ID" value="KAI6648264.1"/>
    <property type="molecule type" value="Genomic_DNA"/>
</dbReference>
<proteinExistence type="predicted"/>
<evidence type="ECO:0000256" key="5">
    <source>
        <dbReference type="ARBA" id="ARBA00023242"/>
    </source>
</evidence>
<dbReference type="Gene3D" id="3.60.15.10">
    <property type="entry name" value="Ribonuclease Z/Hydroxyacylglutathione hydrolase-like"/>
    <property type="match status" value="1"/>
</dbReference>
<evidence type="ECO:0000256" key="4">
    <source>
        <dbReference type="ARBA" id="ARBA00022801"/>
    </source>
</evidence>
<dbReference type="PANTHER" id="PTHR11203">
    <property type="entry name" value="CLEAVAGE AND POLYADENYLATION SPECIFICITY FACTOR FAMILY MEMBER"/>
    <property type="match status" value="1"/>
</dbReference>
<dbReference type="SMART" id="SM01098">
    <property type="entry name" value="CPSF73-100_C"/>
    <property type="match status" value="1"/>
</dbReference>
<reference evidence="8 9" key="1">
    <citation type="journal article" date="2023" name="BMC Biol.">
        <title>The compact genome of the sponge Oopsacas minuta (Hexactinellida) is lacking key metazoan core genes.</title>
        <authorList>
            <person name="Santini S."/>
            <person name="Schenkelaars Q."/>
            <person name="Jourda C."/>
            <person name="Duchesne M."/>
            <person name="Belahbib H."/>
            <person name="Rocher C."/>
            <person name="Selva M."/>
            <person name="Riesgo A."/>
            <person name="Vervoort M."/>
            <person name="Leys S.P."/>
            <person name="Kodjabachian L."/>
            <person name="Le Bivic A."/>
            <person name="Borchiellini C."/>
            <person name="Claverie J.M."/>
            <person name="Renard E."/>
        </authorList>
    </citation>
    <scope>NUCLEOTIDE SEQUENCE [LARGE SCALE GENOMIC DNA]</scope>
    <source>
        <strain evidence="8">SPO-2</strain>
    </source>
</reference>
<dbReference type="Pfam" id="PF07521">
    <property type="entry name" value="RMMBL"/>
    <property type="match status" value="1"/>
</dbReference>
<dbReference type="Pfam" id="PF16661">
    <property type="entry name" value="Lactamase_B_6"/>
    <property type="match status" value="1"/>
</dbReference>
<accession>A0AAV7JIJ9</accession>
<evidence type="ECO:0000313" key="8">
    <source>
        <dbReference type="EMBL" id="KAI6648264.1"/>
    </source>
</evidence>
<evidence type="ECO:0000256" key="3">
    <source>
        <dbReference type="ARBA" id="ARBA00022722"/>
    </source>
</evidence>
<dbReference type="PANTHER" id="PTHR11203:SF11">
    <property type="entry name" value="CLEAVAGE AND POLYADENYLATION SPECIFICITY FACTOR SUBUNIT 3"/>
    <property type="match status" value="1"/>
</dbReference>
<keyword evidence="3" id="KW-0540">Nuclease</keyword>
<dbReference type="SMART" id="SM01027">
    <property type="entry name" value="Beta-Casp"/>
    <property type="match status" value="1"/>
</dbReference>
<evidence type="ECO:0000259" key="7">
    <source>
        <dbReference type="SMART" id="SM01098"/>
    </source>
</evidence>
<protein>
    <submittedName>
        <fullName evidence="8">Cleavage and polyadenylation specificity factor subunit 3-like</fullName>
    </submittedName>
</protein>
<dbReference type="Proteomes" id="UP001165289">
    <property type="component" value="Unassembled WGS sequence"/>
</dbReference>
<dbReference type="InterPro" id="IPR022712">
    <property type="entry name" value="Beta_Casp"/>
</dbReference>
<name>A0AAV7JIJ9_9METZ</name>